<gene>
    <name evidence="2" type="ordered locus">Bcell_0240</name>
</gene>
<sequence length="90" mass="10405">MKRLLIKASIFSAAIHVIYLLWIVGYSWFVTRNYVPDIADAYENIAYLQNEVTFGFVIHPVYTILSFIIIAIIGALGIQFYDSFRLKRAQ</sequence>
<dbReference type="Gene3D" id="1.20.810.10">
    <property type="entry name" value="Cytochrome Bc1 Complex, Chain C"/>
    <property type="match status" value="1"/>
</dbReference>
<keyword evidence="3" id="KW-1185">Reference proteome</keyword>
<evidence type="ECO:0000313" key="2">
    <source>
        <dbReference type="EMBL" id="ADU28527.1"/>
    </source>
</evidence>
<dbReference type="HOGENOM" id="CLU_176052_0_0_9"/>
<dbReference type="OrthoDB" id="2971310at2"/>
<organism evidence="2 3">
    <name type="scientific">Evansella cellulosilytica (strain ATCC 21833 / DSM 2522 / FERM P-1141 / JCM 9156 / N-4)</name>
    <name type="common">Bacillus cellulosilyticus</name>
    <dbReference type="NCBI Taxonomy" id="649639"/>
    <lineage>
        <taxon>Bacteria</taxon>
        <taxon>Bacillati</taxon>
        <taxon>Bacillota</taxon>
        <taxon>Bacilli</taxon>
        <taxon>Bacillales</taxon>
        <taxon>Bacillaceae</taxon>
        <taxon>Evansella</taxon>
    </lineage>
</organism>
<name>E6TU67_EVAC2</name>
<dbReference type="eggNOG" id="ENOG50331XE">
    <property type="taxonomic scope" value="Bacteria"/>
</dbReference>
<proteinExistence type="predicted"/>
<dbReference type="AlphaFoldDB" id="E6TU67"/>
<protein>
    <submittedName>
        <fullName evidence="2">Uncharacterized protein</fullName>
    </submittedName>
</protein>
<dbReference type="Proteomes" id="UP000001401">
    <property type="component" value="Chromosome"/>
</dbReference>
<accession>E6TU67</accession>
<dbReference type="RefSeq" id="WP_013486868.1">
    <property type="nucleotide sequence ID" value="NC_014829.1"/>
</dbReference>
<evidence type="ECO:0000313" key="3">
    <source>
        <dbReference type="Proteomes" id="UP000001401"/>
    </source>
</evidence>
<dbReference type="EMBL" id="CP002394">
    <property type="protein sequence ID" value="ADU28527.1"/>
    <property type="molecule type" value="Genomic_DNA"/>
</dbReference>
<evidence type="ECO:0000256" key="1">
    <source>
        <dbReference type="SAM" id="Phobius"/>
    </source>
</evidence>
<keyword evidence="1" id="KW-1133">Transmembrane helix</keyword>
<keyword evidence="1" id="KW-0472">Membrane</keyword>
<keyword evidence="1" id="KW-0812">Transmembrane</keyword>
<dbReference type="InterPro" id="IPR027387">
    <property type="entry name" value="Cytb/b6-like_sf"/>
</dbReference>
<reference evidence="2 3" key="1">
    <citation type="submission" date="2010-12" db="EMBL/GenBank/DDBJ databases">
        <title>Complete sequence of Bacillus cellulosilyticus DSM 2522.</title>
        <authorList>
            <consortium name="US DOE Joint Genome Institute"/>
            <person name="Lucas S."/>
            <person name="Copeland A."/>
            <person name="Lapidus A."/>
            <person name="Cheng J.-F."/>
            <person name="Bruce D."/>
            <person name="Goodwin L."/>
            <person name="Pitluck S."/>
            <person name="Chertkov O."/>
            <person name="Detter J.C."/>
            <person name="Han C."/>
            <person name="Tapia R."/>
            <person name="Land M."/>
            <person name="Hauser L."/>
            <person name="Jeffries C."/>
            <person name="Kyrpides N."/>
            <person name="Ivanova N."/>
            <person name="Mikhailova N."/>
            <person name="Brumm P."/>
            <person name="Mead D."/>
            <person name="Woyke T."/>
        </authorList>
    </citation>
    <scope>NUCLEOTIDE SEQUENCE [LARGE SCALE GENOMIC DNA]</scope>
    <source>
        <strain evidence="3">ATCC 21833 / DSM 2522 / FERM P-1141 / JCM 9156 / N-4</strain>
    </source>
</reference>
<dbReference type="STRING" id="649639.Bcell_0240"/>
<feature type="transmembrane region" description="Helical" evidence="1">
    <location>
        <begin position="61"/>
        <end position="81"/>
    </location>
</feature>
<feature type="transmembrane region" description="Helical" evidence="1">
    <location>
        <begin position="9"/>
        <end position="29"/>
    </location>
</feature>
<dbReference type="KEGG" id="bco:Bcell_0240"/>